<evidence type="ECO:0000313" key="1">
    <source>
        <dbReference type="EMBL" id="MED6240008.1"/>
    </source>
</evidence>
<name>A0ABU7AQ48_9TELE</name>
<organism evidence="1 2">
    <name type="scientific">Ataeniobius toweri</name>
    <dbReference type="NCBI Taxonomy" id="208326"/>
    <lineage>
        <taxon>Eukaryota</taxon>
        <taxon>Metazoa</taxon>
        <taxon>Chordata</taxon>
        <taxon>Craniata</taxon>
        <taxon>Vertebrata</taxon>
        <taxon>Euteleostomi</taxon>
        <taxon>Actinopterygii</taxon>
        <taxon>Neopterygii</taxon>
        <taxon>Teleostei</taxon>
        <taxon>Neoteleostei</taxon>
        <taxon>Acanthomorphata</taxon>
        <taxon>Ovalentaria</taxon>
        <taxon>Atherinomorphae</taxon>
        <taxon>Cyprinodontiformes</taxon>
        <taxon>Goodeidae</taxon>
        <taxon>Ataeniobius</taxon>
    </lineage>
</organism>
<comment type="caution">
    <text evidence="1">The sequence shown here is derived from an EMBL/GenBank/DDBJ whole genome shotgun (WGS) entry which is preliminary data.</text>
</comment>
<dbReference type="Proteomes" id="UP001345963">
    <property type="component" value="Unassembled WGS sequence"/>
</dbReference>
<sequence>MAGMMMPHPKSAEQMLRQCNYGHCFFLGNLWLGFFSAVAQTDRFRQLVLYSARVWSPTDRTLFQIQGFFEDEVLYWASEIKTFTRAFFQMQPVAHCRQKGGELVHLEF</sequence>
<accession>A0ABU7AQ48</accession>
<keyword evidence="2" id="KW-1185">Reference proteome</keyword>
<evidence type="ECO:0000313" key="2">
    <source>
        <dbReference type="Proteomes" id="UP001345963"/>
    </source>
</evidence>
<gene>
    <name evidence="1" type="ORF">ATANTOWER_014567</name>
</gene>
<reference evidence="1 2" key="1">
    <citation type="submission" date="2021-07" db="EMBL/GenBank/DDBJ databases">
        <authorList>
            <person name="Palmer J.M."/>
        </authorList>
    </citation>
    <scope>NUCLEOTIDE SEQUENCE [LARGE SCALE GENOMIC DNA]</scope>
    <source>
        <strain evidence="1 2">AT_MEX2019</strain>
        <tissue evidence="1">Muscle</tissue>
    </source>
</reference>
<protein>
    <submittedName>
        <fullName evidence="1">Uncharacterized protein</fullName>
    </submittedName>
</protein>
<proteinExistence type="predicted"/>
<dbReference type="EMBL" id="JAHUTI010022702">
    <property type="protein sequence ID" value="MED6240008.1"/>
    <property type="molecule type" value="Genomic_DNA"/>
</dbReference>